<reference evidence="2" key="1">
    <citation type="submission" date="2020-10" db="EMBL/GenBank/DDBJ databases">
        <authorList>
            <person name="Hahn C.J."/>
            <person name="Laso-Perez R."/>
            <person name="Vulcano F."/>
            <person name="Vaziourakis K.-M."/>
            <person name="Stokke R."/>
            <person name="Steen I.H."/>
            <person name="Teske A."/>
            <person name="Boetius A."/>
            <person name="Liebeke M."/>
            <person name="Amann R."/>
            <person name="Knittel K."/>
        </authorList>
    </citation>
    <scope>NUCLEOTIDE SEQUENCE</scope>
    <source>
        <strain evidence="2">Gfbio:e3339647-f889-4370-9287-4fb5cb688e4c:AG392O15_GoMArc1</strain>
    </source>
</reference>
<feature type="transmembrane region" description="Helical" evidence="1">
    <location>
        <begin position="81"/>
        <end position="102"/>
    </location>
</feature>
<sequence>MWEVITLAAGLIFSLLLVKFLPYFFETRVPYEIIILIHFLCGVFVLSAVGMVFEEDSRIGGLLLASISIPLLYYFESTGRIIIGGLLVGIGVGCLLDLYVILKNRFDALAGISRTFLTGLFIIFIVYLSYGLFMELPSLYPIDIYRFITVFVSVIVLYVILLKKIVGINGEVFIFGPSRSGKSYSMVALHDQVVRSFGGYLKDEVIISSENMGEHRLADMIAKVEKGDALDATEADEMGIYTLAGKRMKASPVEITLIDYGGVQLPNINPEKYRESIAELSKRTEKKEAETEARVGSIEFLEELKEVLKKGSSNISYADVTDFVVPSYLYKRLKNAGKIIFLIDGDDILDFHESGRENLTKLFGHFGRIMEMLGNNKKYAMVVTKTDCYKDLTNILENSEEAEEIEKEIYQILTQLTTFKALEHRANKSTMHFYTVSVDATANCRTPQQIYPWRFDKIAKFAF</sequence>
<dbReference type="EMBL" id="CAJHIO010000052">
    <property type="protein sequence ID" value="CAD6493997.1"/>
    <property type="molecule type" value="Genomic_DNA"/>
</dbReference>
<gene>
    <name evidence="2" type="ORF">CHKLHMKO_00596</name>
</gene>
<comment type="caution">
    <text evidence="2">The sequence shown here is derived from an EMBL/GenBank/DDBJ whole genome shotgun (WGS) entry which is preliminary data.</text>
</comment>
<keyword evidence="1" id="KW-0812">Transmembrane</keyword>
<evidence type="ECO:0000313" key="3">
    <source>
        <dbReference type="Proteomes" id="UP000610373"/>
    </source>
</evidence>
<name>A0A811THN5_9EURY</name>
<dbReference type="Proteomes" id="UP000610373">
    <property type="component" value="Unassembled WGS sequence"/>
</dbReference>
<evidence type="ECO:0000256" key="1">
    <source>
        <dbReference type="SAM" id="Phobius"/>
    </source>
</evidence>
<accession>A0A811THN5</accession>
<feature type="transmembrane region" description="Helical" evidence="1">
    <location>
        <begin position="7"/>
        <end position="25"/>
    </location>
</feature>
<dbReference type="AlphaFoldDB" id="A0A811THN5"/>
<keyword evidence="1" id="KW-0472">Membrane</keyword>
<protein>
    <submittedName>
        <fullName evidence="2">Uncharacterized protein</fullName>
    </submittedName>
</protein>
<evidence type="ECO:0000313" key="2">
    <source>
        <dbReference type="EMBL" id="CAD6493997.1"/>
    </source>
</evidence>
<keyword evidence="1" id="KW-1133">Transmembrane helix</keyword>
<feature type="transmembrane region" description="Helical" evidence="1">
    <location>
        <begin position="144"/>
        <end position="162"/>
    </location>
</feature>
<proteinExistence type="predicted"/>
<feature type="transmembrane region" description="Helical" evidence="1">
    <location>
        <begin position="31"/>
        <end position="52"/>
    </location>
</feature>
<feature type="transmembrane region" description="Helical" evidence="1">
    <location>
        <begin position="114"/>
        <end position="132"/>
    </location>
</feature>
<organism evidence="2 3">
    <name type="scientific">Candidatus Argoarchaeum ethanivorans</name>
    <dbReference type="NCBI Taxonomy" id="2608793"/>
    <lineage>
        <taxon>Archaea</taxon>
        <taxon>Methanobacteriati</taxon>
        <taxon>Methanobacteriota</taxon>
        <taxon>Stenosarchaea group</taxon>
        <taxon>Methanomicrobia</taxon>
        <taxon>Methanosarcinales</taxon>
        <taxon>Methanosarcinales incertae sedis</taxon>
        <taxon>GOM Arc I cluster</taxon>
        <taxon>Candidatus Argoarchaeum</taxon>
    </lineage>
</organism>